<protein>
    <submittedName>
        <fullName evidence="4">Sugar transferase</fullName>
    </submittedName>
</protein>
<accession>A0A6I0U237</accession>
<evidence type="ECO:0000313" key="5">
    <source>
        <dbReference type="Proteomes" id="UP000432516"/>
    </source>
</evidence>
<dbReference type="Pfam" id="PF02397">
    <property type="entry name" value="Bac_transf"/>
    <property type="match status" value="1"/>
</dbReference>
<evidence type="ECO:0000313" key="4">
    <source>
        <dbReference type="EMBL" id="MRZ56297.1"/>
    </source>
</evidence>
<reference evidence="4 5" key="1">
    <citation type="journal article" date="2019" name="Nat. Med.">
        <title>A library of human gut bacterial isolates paired with longitudinal multiomics data enables mechanistic microbiome research.</title>
        <authorList>
            <person name="Poyet M."/>
            <person name="Groussin M."/>
            <person name="Gibbons S.M."/>
            <person name="Avila-Pacheco J."/>
            <person name="Jiang X."/>
            <person name="Kearney S.M."/>
            <person name="Perrotta A.R."/>
            <person name="Berdy B."/>
            <person name="Zhao S."/>
            <person name="Lieberman T.D."/>
            <person name="Swanson P.K."/>
            <person name="Smith M."/>
            <person name="Roesemann S."/>
            <person name="Alexander J.E."/>
            <person name="Rich S.A."/>
            <person name="Livny J."/>
            <person name="Vlamakis H."/>
            <person name="Clish C."/>
            <person name="Bullock K."/>
            <person name="Deik A."/>
            <person name="Scott J."/>
            <person name="Pierce K.A."/>
            <person name="Xavier R.J."/>
            <person name="Alm E.J."/>
        </authorList>
    </citation>
    <scope>NUCLEOTIDE SEQUENCE [LARGE SCALE GENOMIC DNA]</scope>
    <source>
        <strain evidence="4 5">BIOML-A2</strain>
    </source>
</reference>
<dbReference type="GO" id="GO:0016780">
    <property type="term" value="F:phosphotransferase activity, for other substituted phosphate groups"/>
    <property type="evidence" value="ECO:0007669"/>
    <property type="project" value="TreeGrafter"/>
</dbReference>
<organism evidence="4 5">
    <name type="scientific">Parabacteroides distasonis</name>
    <dbReference type="NCBI Taxonomy" id="823"/>
    <lineage>
        <taxon>Bacteria</taxon>
        <taxon>Pseudomonadati</taxon>
        <taxon>Bacteroidota</taxon>
        <taxon>Bacteroidia</taxon>
        <taxon>Bacteroidales</taxon>
        <taxon>Tannerellaceae</taxon>
        <taxon>Parabacteroides</taxon>
    </lineage>
</organism>
<keyword evidence="2" id="KW-1133">Transmembrane helix</keyword>
<dbReference type="Proteomes" id="UP000432516">
    <property type="component" value="Unassembled WGS sequence"/>
</dbReference>
<feature type="domain" description="Bacterial sugar transferase" evidence="3">
    <location>
        <begin position="7"/>
        <end position="188"/>
    </location>
</feature>
<gene>
    <name evidence="4" type="ORF">GKD68_16440</name>
</gene>
<dbReference type="PANTHER" id="PTHR30576:SF0">
    <property type="entry name" value="UNDECAPRENYL-PHOSPHATE N-ACETYLGALACTOSAMINYL 1-PHOSPHATE TRANSFERASE-RELATED"/>
    <property type="match status" value="1"/>
</dbReference>
<dbReference type="EMBL" id="WKNE01000014">
    <property type="protein sequence ID" value="MRZ56297.1"/>
    <property type="molecule type" value="Genomic_DNA"/>
</dbReference>
<dbReference type="PANTHER" id="PTHR30576">
    <property type="entry name" value="COLANIC BIOSYNTHESIS UDP-GLUCOSE LIPID CARRIER TRANSFERASE"/>
    <property type="match status" value="1"/>
</dbReference>
<keyword evidence="2" id="KW-0812">Transmembrane</keyword>
<keyword evidence="2" id="KW-0472">Membrane</keyword>
<name>A0A6I0U237_PARDI</name>
<feature type="transmembrane region" description="Helical" evidence="2">
    <location>
        <begin position="12"/>
        <end position="35"/>
    </location>
</feature>
<evidence type="ECO:0000256" key="1">
    <source>
        <dbReference type="ARBA" id="ARBA00006464"/>
    </source>
</evidence>
<keyword evidence="4" id="KW-0808">Transferase</keyword>
<comment type="similarity">
    <text evidence="1">Belongs to the bacterial sugar transferase family.</text>
</comment>
<dbReference type="RefSeq" id="WP_009276278.1">
    <property type="nucleotide sequence ID" value="NZ_BAABYH010000001.1"/>
</dbReference>
<evidence type="ECO:0000259" key="3">
    <source>
        <dbReference type="Pfam" id="PF02397"/>
    </source>
</evidence>
<evidence type="ECO:0000256" key="2">
    <source>
        <dbReference type="SAM" id="Phobius"/>
    </source>
</evidence>
<dbReference type="GeneID" id="93524987"/>
<dbReference type="AlphaFoldDB" id="A0A6I0U237"/>
<sequence length="199" mass="23358">MYKSFFKRLFDICGSLLAIPFVVIIGLFVGLAIYWEDKGDVFYLASRRGRYGKIFKMFKFRSMKMNAPDIRNSDNSTYNSPDDPRVTKVGKFIRRTSIDELPQFFNVLIGDMSFIGPRPVTIDRSFEEYDEKRKIRLDVRPGITGYSQAYFRNSISNEKKLEKDAFYARNVSFWGDLKIILATINTVIFRRNIYNKKNQ</sequence>
<comment type="caution">
    <text evidence="4">The sequence shown here is derived from an EMBL/GenBank/DDBJ whole genome shotgun (WGS) entry which is preliminary data.</text>
</comment>
<proteinExistence type="inferred from homology"/>
<dbReference type="InterPro" id="IPR003362">
    <property type="entry name" value="Bact_transf"/>
</dbReference>